<sequence length="418" mass="44405">MVKQAATPDAFAPGRAQRVVRALVPAAVLGALAALGLAAALPAVSQLPGAVDSGTAVLPQRVLSDTPFPTAQHFVTSELARTIGEHNAPNDRNVQPGLFAPLSAHRNDMLGYTSLFQFAPPENRQEMRAGNIELTLSDALNRLDVPPEVRIQLGDLVSGKVAMRASAQRGDYYRIAFDTNAGTPRLTALELRVAGRTFGAIWFRAPGAEHGAYYTLDGTPLEAAAFTMPVKWTRISSFFGERIHPLSQAMAFHTGVDLAAPSGTPVDAAADGVVSFAGFDPGGYGRYVIVDHADGYSTYYAHLSAFAHGLKAGDTVKQGQRLGSVGMTGAATGPHLHFEVRVANDPVDPLVTLASAQTALSDMQLTAFRQEAADWRFRLASISTAPFAFAQNDGPLWGDFATDKSTLRAVFNTHYSAS</sequence>
<dbReference type="GeneID" id="71053143"/>
<evidence type="ECO:0000313" key="3">
    <source>
        <dbReference type="EMBL" id="VBB10537.1"/>
    </source>
</evidence>
<organism evidence="3 4">
    <name type="scientific">Burkholderia stabilis</name>
    <dbReference type="NCBI Taxonomy" id="95485"/>
    <lineage>
        <taxon>Bacteria</taxon>
        <taxon>Pseudomonadati</taxon>
        <taxon>Pseudomonadota</taxon>
        <taxon>Betaproteobacteria</taxon>
        <taxon>Burkholderiales</taxon>
        <taxon>Burkholderiaceae</taxon>
        <taxon>Burkholderia</taxon>
        <taxon>Burkholderia cepacia complex</taxon>
    </lineage>
</organism>
<protein>
    <submittedName>
        <fullName evidence="3">Glycyl-glycine endopeptidase ALE-1,putative peptidase,Membrane-bound metallopeptidase,Peptidase family M23</fullName>
    </submittedName>
</protein>
<dbReference type="PANTHER" id="PTHR21666:SF289">
    <property type="entry name" value="L-ALA--D-GLU ENDOPEPTIDASE"/>
    <property type="match status" value="1"/>
</dbReference>
<dbReference type="Pfam" id="PF01551">
    <property type="entry name" value="Peptidase_M23"/>
    <property type="match status" value="1"/>
</dbReference>
<dbReference type="CDD" id="cd12797">
    <property type="entry name" value="M23_peptidase"/>
    <property type="match status" value="1"/>
</dbReference>
<evidence type="ECO:0000256" key="1">
    <source>
        <dbReference type="ARBA" id="ARBA00022729"/>
    </source>
</evidence>
<keyword evidence="4" id="KW-1185">Reference proteome</keyword>
<dbReference type="SUPFAM" id="SSF51261">
    <property type="entry name" value="Duplicated hybrid motif"/>
    <property type="match status" value="1"/>
</dbReference>
<evidence type="ECO:0000259" key="2">
    <source>
        <dbReference type="Pfam" id="PF01551"/>
    </source>
</evidence>
<feature type="domain" description="M23ase beta-sheet core" evidence="2">
    <location>
        <begin position="252"/>
        <end position="349"/>
    </location>
</feature>
<dbReference type="Gene3D" id="2.70.70.10">
    <property type="entry name" value="Glucose Permease (Domain IIA)"/>
    <property type="match status" value="1"/>
</dbReference>
<name>A0AAJ5N8E0_9BURK</name>
<reference evidence="3 4" key="1">
    <citation type="submission" date="2017-11" db="EMBL/GenBank/DDBJ databases">
        <authorList>
            <person name="Seth-Smith MB H."/>
        </authorList>
    </citation>
    <scope>NUCLEOTIDE SEQUENCE [LARGE SCALE GENOMIC DNA]</scope>
    <source>
        <strain evidence="3">E</strain>
    </source>
</reference>
<dbReference type="Gene3D" id="3.10.450.350">
    <property type="match status" value="1"/>
</dbReference>
<evidence type="ECO:0000313" key="4">
    <source>
        <dbReference type="Proteomes" id="UP000268684"/>
    </source>
</evidence>
<dbReference type="EMBL" id="LR025742">
    <property type="protein sequence ID" value="VBB10537.1"/>
    <property type="molecule type" value="Genomic_DNA"/>
</dbReference>
<keyword evidence="1" id="KW-0732">Signal</keyword>
<dbReference type="InterPro" id="IPR016047">
    <property type="entry name" value="M23ase_b-sheet_dom"/>
</dbReference>
<dbReference type="GO" id="GO:0004222">
    <property type="term" value="F:metalloendopeptidase activity"/>
    <property type="evidence" value="ECO:0007669"/>
    <property type="project" value="TreeGrafter"/>
</dbReference>
<dbReference type="PANTHER" id="PTHR21666">
    <property type="entry name" value="PEPTIDASE-RELATED"/>
    <property type="match status" value="1"/>
</dbReference>
<proteinExistence type="predicted"/>
<dbReference type="Proteomes" id="UP000268684">
    <property type="component" value="Chromosome I"/>
</dbReference>
<dbReference type="InterPro" id="IPR011055">
    <property type="entry name" value="Dup_hybrid_motif"/>
</dbReference>
<dbReference type="InterPro" id="IPR050570">
    <property type="entry name" value="Cell_wall_metabolism_enzyme"/>
</dbReference>
<dbReference type="AlphaFoldDB" id="A0AAJ5N8E0"/>
<accession>A0AAJ5N8E0</accession>
<gene>
    <name evidence="3" type="ORF">BSTAB16_0644</name>
</gene>
<dbReference type="RefSeq" id="WP_122166048.1">
    <property type="nucleotide sequence ID" value="NZ_CADFEQ010000008.1"/>
</dbReference>